<comment type="cofactor">
    <cofactor evidence="1 11">
        <name>Zn(2+)</name>
        <dbReference type="ChEBI" id="CHEBI:29105"/>
    </cofactor>
</comment>
<evidence type="ECO:0000256" key="11">
    <source>
        <dbReference type="RuleBase" id="RU362031"/>
    </source>
</evidence>
<dbReference type="GO" id="GO:0008237">
    <property type="term" value="F:metallopeptidase activity"/>
    <property type="evidence" value="ECO:0007669"/>
    <property type="project" value="UniProtKB-KW"/>
</dbReference>
<evidence type="ECO:0000256" key="2">
    <source>
        <dbReference type="ARBA" id="ARBA00004141"/>
    </source>
</evidence>
<dbReference type="RefSeq" id="WP_369327529.1">
    <property type="nucleotide sequence ID" value="NZ_JAULBC010000001.1"/>
</dbReference>
<accession>A0ABV3Z9D4</accession>
<evidence type="ECO:0000256" key="5">
    <source>
        <dbReference type="ARBA" id="ARBA00022692"/>
    </source>
</evidence>
<evidence type="ECO:0000313" key="13">
    <source>
        <dbReference type="EMBL" id="MEX6686140.1"/>
    </source>
</evidence>
<dbReference type="PANTHER" id="PTHR42837">
    <property type="entry name" value="REGULATOR OF SIGMA-E PROTEASE RSEP"/>
    <property type="match status" value="1"/>
</dbReference>
<keyword evidence="5 11" id="KW-0812">Transmembrane</keyword>
<evidence type="ECO:0000313" key="14">
    <source>
        <dbReference type="Proteomes" id="UP001560573"/>
    </source>
</evidence>
<comment type="similarity">
    <text evidence="3 11">Belongs to the peptidase M50B family.</text>
</comment>
<keyword evidence="6 11" id="KW-0378">Hydrolase</keyword>
<comment type="caution">
    <text evidence="13">The sequence shown here is derived from an EMBL/GenBank/DDBJ whole genome shotgun (WGS) entry which is preliminary data.</text>
</comment>
<evidence type="ECO:0000256" key="1">
    <source>
        <dbReference type="ARBA" id="ARBA00001947"/>
    </source>
</evidence>
<keyword evidence="7 11" id="KW-0862">Zinc</keyword>
<evidence type="ECO:0000256" key="10">
    <source>
        <dbReference type="ARBA" id="ARBA00023136"/>
    </source>
</evidence>
<dbReference type="Pfam" id="PF02163">
    <property type="entry name" value="Peptidase_M50"/>
    <property type="match status" value="1"/>
</dbReference>
<organism evidence="13 14">
    <name type="scientific">Danxiaibacter flavus</name>
    <dbReference type="NCBI Taxonomy" id="3049108"/>
    <lineage>
        <taxon>Bacteria</taxon>
        <taxon>Pseudomonadati</taxon>
        <taxon>Bacteroidota</taxon>
        <taxon>Chitinophagia</taxon>
        <taxon>Chitinophagales</taxon>
        <taxon>Chitinophagaceae</taxon>
        <taxon>Danxiaibacter</taxon>
    </lineage>
</organism>
<evidence type="ECO:0000259" key="12">
    <source>
        <dbReference type="SMART" id="SM00228"/>
    </source>
</evidence>
<dbReference type="InterPro" id="IPR004387">
    <property type="entry name" value="Pept_M50_Zn"/>
</dbReference>
<dbReference type="PANTHER" id="PTHR42837:SF2">
    <property type="entry name" value="MEMBRANE METALLOPROTEASE ARASP2, CHLOROPLASTIC-RELATED"/>
    <property type="match status" value="1"/>
</dbReference>
<dbReference type="SMART" id="SM00228">
    <property type="entry name" value="PDZ"/>
    <property type="match status" value="1"/>
</dbReference>
<proteinExistence type="inferred from homology"/>
<dbReference type="Gene3D" id="2.30.42.10">
    <property type="match status" value="2"/>
</dbReference>
<protein>
    <recommendedName>
        <fullName evidence="11">Zinc metalloprotease</fullName>
        <ecNumber evidence="11">3.4.24.-</ecNumber>
    </recommendedName>
</protein>
<keyword evidence="8 11" id="KW-1133">Transmembrane helix</keyword>
<gene>
    <name evidence="13" type="primary">rseP</name>
    <name evidence="13" type="ORF">QTN47_01465</name>
</gene>
<dbReference type="InterPro" id="IPR036034">
    <property type="entry name" value="PDZ_sf"/>
</dbReference>
<dbReference type="CDD" id="cd06163">
    <property type="entry name" value="S2P-M50_PDZ_RseP-like"/>
    <property type="match status" value="1"/>
</dbReference>
<feature type="transmembrane region" description="Helical" evidence="11">
    <location>
        <begin position="420"/>
        <end position="440"/>
    </location>
</feature>
<evidence type="ECO:0000256" key="9">
    <source>
        <dbReference type="ARBA" id="ARBA00023049"/>
    </source>
</evidence>
<keyword evidence="14" id="KW-1185">Reference proteome</keyword>
<keyword evidence="9 11" id="KW-0482">Metalloprotease</keyword>
<dbReference type="NCBIfam" id="TIGR00054">
    <property type="entry name" value="RIP metalloprotease RseP"/>
    <property type="match status" value="1"/>
</dbReference>
<dbReference type="EC" id="3.4.24.-" evidence="11"/>
<evidence type="ECO:0000256" key="3">
    <source>
        <dbReference type="ARBA" id="ARBA00007931"/>
    </source>
</evidence>
<feature type="transmembrane region" description="Helical" evidence="11">
    <location>
        <begin position="111"/>
        <end position="136"/>
    </location>
</feature>
<dbReference type="EMBL" id="JAULBC010000001">
    <property type="protein sequence ID" value="MEX6686140.1"/>
    <property type="molecule type" value="Genomic_DNA"/>
</dbReference>
<dbReference type="SUPFAM" id="SSF50156">
    <property type="entry name" value="PDZ domain-like"/>
    <property type="match status" value="2"/>
</dbReference>
<dbReference type="Proteomes" id="UP001560573">
    <property type="component" value="Unassembled WGS sequence"/>
</dbReference>
<evidence type="ECO:0000256" key="4">
    <source>
        <dbReference type="ARBA" id="ARBA00022670"/>
    </source>
</evidence>
<evidence type="ECO:0000256" key="7">
    <source>
        <dbReference type="ARBA" id="ARBA00022833"/>
    </source>
</evidence>
<dbReference type="InterPro" id="IPR008915">
    <property type="entry name" value="Peptidase_M50"/>
</dbReference>
<feature type="domain" description="PDZ" evidence="12">
    <location>
        <begin position="211"/>
        <end position="286"/>
    </location>
</feature>
<keyword evidence="10 11" id="KW-0472">Membrane</keyword>
<dbReference type="InterPro" id="IPR001478">
    <property type="entry name" value="PDZ"/>
</dbReference>
<reference evidence="13 14" key="1">
    <citation type="submission" date="2023-07" db="EMBL/GenBank/DDBJ databases">
        <authorList>
            <person name="Lian W.-H."/>
        </authorList>
    </citation>
    <scope>NUCLEOTIDE SEQUENCE [LARGE SCALE GENOMIC DNA]</scope>
    <source>
        <strain evidence="13 14">SYSU DXS3180</strain>
    </source>
</reference>
<evidence type="ECO:0000256" key="8">
    <source>
        <dbReference type="ARBA" id="ARBA00022989"/>
    </source>
</evidence>
<comment type="subcellular location">
    <subcellularLocation>
        <location evidence="2">Membrane</location>
        <topology evidence="2">Multi-pass membrane protein</topology>
    </subcellularLocation>
</comment>
<feature type="transmembrane region" description="Helical" evidence="11">
    <location>
        <begin position="376"/>
        <end position="399"/>
    </location>
</feature>
<name>A0ABV3Z9D4_9BACT</name>
<evidence type="ECO:0000256" key="6">
    <source>
        <dbReference type="ARBA" id="ARBA00022801"/>
    </source>
</evidence>
<keyword evidence="11" id="KW-0479">Metal-binding</keyword>
<sequence length="449" mass="50874">MILLAIDWSSVGIKALQFILSFSILVTLHELGHFVTAKWFGCRVEKFYLFFNPWFSLWKKKIGETEYGIGWVPFGGYVKISGMVDESMDKEQMKLPPQPYEFRSKPAWQRLIIMVGGVVVNLLLGFFIYAMMLWSWGEEYIPTNQMTYGIAADSLAQTIGLRDGDKILSVDGKYVEKFKAIPFNVILDDAKSLQVDRNGEHVNINIPDKFAGTLISYKDLNFIDVRIPFTAIDSVIDTSVAKRAGLMKGDKIIKLNENKVEFFNDFKRQIAANKGKQISLTYLRGADTLNTSLTVPQAGAIGLFNTDPSKLIKIKEIKYTFFESFPAGFRKSIETLRSYWLQLKLIFSGKVKASESVGSLISIGNMFSSQWDWQNFWSLTAFFSIVLAFMNILPIPALDGGHALFCIIEMVTGRKPSDKFMEYAQMAGMVLLLGLMAYALGLDFWRLFK</sequence>
<keyword evidence="4" id="KW-0645">Protease</keyword>